<dbReference type="Pfam" id="PF14520">
    <property type="entry name" value="HHH_5"/>
    <property type="match status" value="1"/>
</dbReference>
<comment type="caution">
    <text evidence="16">The sequence shown here is derived from an EMBL/GenBank/DDBJ whole genome shotgun (WGS) entry which is preliminary data.</text>
</comment>
<dbReference type="EMBL" id="DSDO01000230">
    <property type="protein sequence ID" value="HDR46716.1"/>
    <property type="molecule type" value="Genomic_DNA"/>
</dbReference>
<dbReference type="InterPro" id="IPR041663">
    <property type="entry name" value="DisA/LigA_HHH"/>
</dbReference>
<dbReference type="Proteomes" id="UP000886162">
    <property type="component" value="Unassembled WGS sequence"/>
</dbReference>
<dbReference type="PANTHER" id="PTHR23389:SF9">
    <property type="entry name" value="DNA LIGASE"/>
    <property type="match status" value="1"/>
</dbReference>
<dbReference type="InterPro" id="IPR004150">
    <property type="entry name" value="NAD_DNA_ligase_OB"/>
</dbReference>
<evidence type="ECO:0000256" key="7">
    <source>
        <dbReference type="ARBA" id="ARBA00022723"/>
    </source>
</evidence>
<dbReference type="Gene3D" id="3.40.50.10190">
    <property type="entry name" value="BRCT domain"/>
    <property type="match status" value="1"/>
</dbReference>
<dbReference type="SUPFAM" id="SSF52113">
    <property type="entry name" value="BRCT domain"/>
    <property type="match status" value="1"/>
</dbReference>
<dbReference type="GO" id="GO:0003911">
    <property type="term" value="F:DNA ligase (NAD+) activity"/>
    <property type="evidence" value="ECO:0007669"/>
    <property type="project" value="UniProtKB-EC"/>
</dbReference>
<dbReference type="PANTHER" id="PTHR23389">
    <property type="entry name" value="CHROMOSOME TRANSMISSION FIDELITY FACTOR 18"/>
    <property type="match status" value="1"/>
</dbReference>
<evidence type="ECO:0000256" key="11">
    <source>
        <dbReference type="ARBA" id="ARBA00023027"/>
    </source>
</evidence>
<dbReference type="Pfam" id="PF03119">
    <property type="entry name" value="DNA_ligase_ZBD"/>
    <property type="match status" value="1"/>
</dbReference>
<comment type="cofactor">
    <cofactor evidence="1">
        <name>Mg(2+)</name>
        <dbReference type="ChEBI" id="CHEBI:18420"/>
    </cofactor>
</comment>
<accession>A0A831PJS0</accession>
<dbReference type="AlphaFoldDB" id="A0A831PJS0"/>
<dbReference type="NCBIfam" id="NF005932">
    <property type="entry name" value="PRK07956.1"/>
    <property type="match status" value="1"/>
</dbReference>
<evidence type="ECO:0000256" key="3">
    <source>
        <dbReference type="ARBA" id="ARBA00012722"/>
    </source>
</evidence>
<evidence type="ECO:0000256" key="14">
    <source>
        <dbReference type="ARBA" id="ARBA00060881"/>
    </source>
</evidence>
<dbReference type="Gene3D" id="1.10.150.20">
    <property type="entry name" value="5' to 3' exonuclease, C-terminal subdomain"/>
    <property type="match status" value="2"/>
</dbReference>
<dbReference type="Gene3D" id="6.20.10.30">
    <property type="match status" value="1"/>
</dbReference>
<reference evidence="16" key="1">
    <citation type="journal article" date="2020" name="mSystems">
        <title>Genome- and Community-Level Interaction Insights into Carbon Utilization and Element Cycling Functions of Hydrothermarchaeota in Hydrothermal Sediment.</title>
        <authorList>
            <person name="Zhou Z."/>
            <person name="Liu Y."/>
            <person name="Xu W."/>
            <person name="Pan J."/>
            <person name="Luo Z.H."/>
            <person name="Li M."/>
        </authorList>
    </citation>
    <scope>NUCLEOTIDE SEQUENCE [LARGE SCALE GENOMIC DNA]</scope>
    <source>
        <strain evidence="16">SpSt-1220</strain>
    </source>
</reference>
<evidence type="ECO:0000256" key="6">
    <source>
        <dbReference type="ARBA" id="ARBA00022705"/>
    </source>
</evidence>
<evidence type="ECO:0000256" key="10">
    <source>
        <dbReference type="ARBA" id="ARBA00022842"/>
    </source>
</evidence>
<feature type="non-terminal residue" evidence="16">
    <location>
        <position position="1"/>
    </location>
</feature>
<evidence type="ECO:0000256" key="8">
    <source>
        <dbReference type="ARBA" id="ARBA00022763"/>
    </source>
</evidence>
<comment type="similarity">
    <text evidence="14">Belongs to the NAD-dependent DNA ligase family. LigA subfamily.</text>
</comment>
<evidence type="ECO:0000256" key="12">
    <source>
        <dbReference type="ARBA" id="ARBA00023204"/>
    </source>
</evidence>
<dbReference type="GO" id="GO:0006281">
    <property type="term" value="P:DNA repair"/>
    <property type="evidence" value="ECO:0007669"/>
    <property type="project" value="UniProtKB-KW"/>
</dbReference>
<feature type="domain" description="BRCT" evidence="15">
    <location>
        <begin position="273"/>
        <end position="355"/>
    </location>
</feature>
<comment type="function">
    <text evidence="2">DNA ligase that catalyzes the formation of phosphodiester linkages between 5'-phosphoryl and 3'-hydroxyl groups in double-stranded DNA using NAD as a coenzyme and as the energy source for the reaction. It is essential for DNA replication and repair of damaged DNA.</text>
</comment>
<dbReference type="InterPro" id="IPR001357">
    <property type="entry name" value="BRCT_dom"/>
</dbReference>
<proteinExistence type="inferred from homology"/>
<dbReference type="InterPro" id="IPR013840">
    <property type="entry name" value="DNAligase_N"/>
</dbReference>
<keyword evidence="11" id="KW-0520">NAD</keyword>
<dbReference type="InterPro" id="IPR036420">
    <property type="entry name" value="BRCT_dom_sf"/>
</dbReference>
<keyword evidence="12" id="KW-0234">DNA repair</keyword>
<evidence type="ECO:0000259" key="15">
    <source>
        <dbReference type="PROSITE" id="PS50172"/>
    </source>
</evidence>
<dbReference type="InterPro" id="IPR010994">
    <property type="entry name" value="RuvA_2-like"/>
</dbReference>
<keyword evidence="8" id="KW-0227">DNA damage</keyword>
<dbReference type="FunFam" id="1.10.150.20:FF:000007">
    <property type="entry name" value="DNA ligase"/>
    <property type="match status" value="1"/>
</dbReference>
<organism evidence="16">
    <name type="scientific">Geoalkalibacter subterraneus</name>
    <dbReference type="NCBI Taxonomy" id="483547"/>
    <lineage>
        <taxon>Bacteria</taxon>
        <taxon>Pseudomonadati</taxon>
        <taxon>Thermodesulfobacteriota</taxon>
        <taxon>Desulfuromonadia</taxon>
        <taxon>Desulfuromonadales</taxon>
        <taxon>Geoalkalibacteraceae</taxon>
        <taxon>Geoalkalibacter</taxon>
    </lineage>
</organism>
<evidence type="ECO:0000256" key="1">
    <source>
        <dbReference type="ARBA" id="ARBA00001946"/>
    </source>
</evidence>
<dbReference type="FunFam" id="1.10.150.20:FF:000006">
    <property type="entry name" value="DNA ligase"/>
    <property type="match status" value="1"/>
</dbReference>
<dbReference type="Pfam" id="PF00533">
    <property type="entry name" value="BRCT"/>
    <property type="match status" value="1"/>
</dbReference>
<keyword evidence="7" id="KW-0479">Metal-binding</keyword>
<keyword evidence="5 16" id="KW-0436">Ligase</keyword>
<dbReference type="Pfam" id="PF03120">
    <property type="entry name" value="OB_DNA_ligase"/>
    <property type="match status" value="1"/>
</dbReference>
<dbReference type="CDD" id="cd17748">
    <property type="entry name" value="BRCT_DNA_ligase_like"/>
    <property type="match status" value="1"/>
</dbReference>
<dbReference type="GO" id="GO:0046872">
    <property type="term" value="F:metal ion binding"/>
    <property type="evidence" value="ECO:0007669"/>
    <property type="project" value="UniProtKB-KW"/>
</dbReference>
<dbReference type="PROSITE" id="PS01056">
    <property type="entry name" value="DNA_LIGASE_N2"/>
    <property type="match status" value="1"/>
</dbReference>
<dbReference type="FunFam" id="2.40.50.140:FF:000012">
    <property type="entry name" value="DNA ligase"/>
    <property type="match status" value="1"/>
</dbReference>
<dbReference type="GO" id="GO:0006260">
    <property type="term" value="P:DNA replication"/>
    <property type="evidence" value="ECO:0007669"/>
    <property type="project" value="UniProtKB-KW"/>
</dbReference>
<evidence type="ECO:0000256" key="5">
    <source>
        <dbReference type="ARBA" id="ARBA00022598"/>
    </source>
</evidence>
<dbReference type="SUPFAM" id="SSF50249">
    <property type="entry name" value="Nucleic acid-binding proteins"/>
    <property type="match status" value="1"/>
</dbReference>
<dbReference type="SUPFAM" id="SSF47781">
    <property type="entry name" value="RuvA domain 2-like"/>
    <property type="match status" value="1"/>
</dbReference>
<dbReference type="SMART" id="SM00292">
    <property type="entry name" value="BRCT"/>
    <property type="match status" value="1"/>
</dbReference>
<comment type="catalytic activity">
    <reaction evidence="13">
        <text>NAD(+) + (deoxyribonucleotide)n-3'-hydroxyl + 5'-phospho-(deoxyribonucleotide)m = (deoxyribonucleotide)n+m + AMP + beta-nicotinamide D-nucleotide.</text>
        <dbReference type="EC" id="6.5.1.2"/>
    </reaction>
</comment>
<keyword evidence="6" id="KW-0235">DNA replication</keyword>
<evidence type="ECO:0000256" key="9">
    <source>
        <dbReference type="ARBA" id="ARBA00022833"/>
    </source>
</evidence>
<keyword evidence="10" id="KW-0460">Magnesium</keyword>
<dbReference type="GO" id="GO:0003677">
    <property type="term" value="F:DNA binding"/>
    <property type="evidence" value="ECO:0007669"/>
    <property type="project" value="InterPro"/>
</dbReference>
<dbReference type="PROSITE" id="PS50172">
    <property type="entry name" value="BRCT"/>
    <property type="match status" value="1"/>
</dbReference>
<dbReference type="InterPro" id="IPR003583">
    <property type="entry name" value="Hlx-hairpin-Hlx_DNA-bd_motif"/>
</dbReference>
<evidence type="ECO:0000256" key="4">
    <source>
        <dbReference type="ARBA" id="ARBA00013308"/>
    </source>
</evidence>
<evidence type="ECO:0000313" key="16">
    <source>
        <dbReference type="EMBL" id="HDR46716.1"/>
    </source>
</evidence>
<dbReference type="SMART" id="SM00532">
    <property type="entry name" value="LIGANc"/>
    <property type="match status" value="1"/>
</dbReference>
<protein>
    <recommendedName>
        <fullName evidence="4">DNA ligase</fullName>
        <ecNumber evidence="3">6.5.1.2</ecNumber>
    </recommendedName>
</protein>
<dbReference type="GO" id="GO:0005829">
    <property type="term" value="C:cytosol"/>
    <property type="evidence" value="ECO:0007669"/>
    <property type="project" value="TreeGrafter"/>
</dbReference>
<sequence length="355" mass="39256">PPRQAQTRIEEILLQVGRTGAITPVARLEPVEVSGVTVSRASLHNWDEMERLDVRVGDHAIVERAGDVIPDVVRVLTEKRNGSESVLPAPESCPVCGSPAARIEGEVVYRCQNLSCPAKLKETIKHFASRGAMDIEGLGDRTIGQMLEREVITNFSDLYRIGKEDLFQLDRMGEKLAENLLKAIENSKQPELARFIYALGLRHVGEHTARILARNFGTLEALVQADHEQLTQIHEIGPQVADSVVSFFRDPHNHETLAALQQAGVEPTREERQTDQSLAGKTFVFTGSLTRFTRQEAQQKVEQLGGRAAGSVSKKTTAVIAGEDAGGKLDKARSLGVPIWSEEQFLEMLKEEKKR</sequence>
<dbReference type="InterPro" id="IPR012340">
    <property type="entry name" value="NA-bd_OB-fold"/>
</dbReference>
<gene>
    <name evidence="16" type="primary">ligA</name>
    <name evidence="16" type="ORF">ENN94_03345</name>
</gene>
<dbReference type="Pfam" id="PF12826">
    <property type="entry name" value="HHH_2"/>
    <property type="match status" value="1"/>
</dbReference>
<name>A0A831PJS0_9BACT</name>
<evidence type="ECO:0000256" key="13">
    <source>
        <dbReference type="ARBA" id="ARBA00034005"/>
    </source>
</evidence>
<dbReference type="Gene3D" id="2.40.50.140">
    <property type="entry name" value="Nucleic acid-binding proteins"/>
    <property type="match status" value="1"/>
</dbReference>
<evidence type="ECO:0000256" key="2">
    <source>
        <dbReference type="ARBA" id="ARBA00004067"/>
    </source>
</evidence>
<dbReference type="InterPro" id="IPR004149">
    <property type="entry name" value="Znf_DNAligase_C4"/>
</dbReference>
<dbReference type="InterPro" id="IPR033136">
    <property type="entry name" value="DNA_ligase_CS"/>
</dbReference>
<keyword evidence="9" id="KW-0862">Zinc</keyword>
<dbReference type="EC" id="6.5.1.2" evidence="3"/>
<dbReference type="SMART" id="SM00278">
    <property type="entry name" value="HhH1"/>
    <property type="match status" value="4"/>
</dbReference>